<evidence type="ECO:0000256" key="5">
    <source>
        <dbReference type="ARBA" id="ARBA00022692"/>
    </source>
</evidence>
<dbReference type="GO" id="GO:0051301">
    <property type="term" value="P:cell division"/>
    <property type="evidence" value="ECO:0007669"/>
    <property type="project" value="UniProtKB-KW"/>
</dbReference>
<keyword evidence="19" id="KW-1185">Reference proteome</keyword>
<evidence type="ECO:0000259" key="16">
    <source>
        <dbReference type="Pfam" id="PF00905"/>
    </source>
</evidence>
<dbReference type="InterPro" id="IPR036138">
    <property type="entry name" value="PBP_dimer_sf"/>
</dbReference>
<evidence type="ECO:0000256" key="10">
    <source>
        <dbReference type="ARBA" id="ARBA00023136"/>
    </source>
</evidence>
<comment type="caution">
    <text evidence="18">The sequence shown here is derived from an EMBL/GenBank/DDBJ whole genome shotgun (WGS) entry which is preliminary data.</text>
</comment>
<name>A0A430AYE3_9ENTE</name>
<dbReference type="Proteomes" id="UP000287605">
    <property type="component" value="Unassembled WGS sequence"/>
</dbReference>
<gene>
    <name evidence="18" type="ORF">CBF29_05135</name>
</gene>
<keyword evidence="12" id="KW-0131">Cell cycle</keyword>
<keyword evidence="5 15" id="KW-0812">Transmembrane</keyword>
<dbReference type="PANTHER" id="PTHR30627">
    <property type="entry name" value="PEPTIDOGLYCAN D,D-TRANSPEPTIDASE"/>
    <property type="match status" value="1"/>
</dbReference>
<dbReference type="GO" id="GO:0046677">
    <property type="term" value="P:response to antibiotic"/>
    <property type="evidence" value="ECO:0007669"/>
    <property type="project" value="UniProtKB-KW"/>
</dbReference>
<sequence length="630" mass="70656">MWRKWQNFIRQKGTNPQLNRRKFATLLFGAAIGVFFIFVARFNYIVLVGKVGQTSLDRKTQELYQGSSVVKAKRGTIYDRDGEVIAEDATSYSLYAVLDEEYLGQSKTGKNKDREKLFVQEKDKNNVAEILESNTNLGASYVLEQLNKNQKQVEFGPDGKQLSIEQKNSIEKELEALEIKGVYFNEHVTRSYPNEVFSSHLVGFAQFPKNEDEELDETKGLVGQMGIEQAENDLLAGENGEIEYLKDKNQREIPTTRIVKKEAKDGKDIYTTLDVSLGLYLEDKMNEVQEKYNPYEMTAMLVEAKTGNIVAASQRPTFNPETKEGLEGNTDVIDEIEETDESDEEGIQWYNLLTQMPFEPGSTMKAFTVASSIDLGQFDQNGFVKTGVREFEDGTKIYDWDNKGVGTVTYRQAFAYSSNVAMITLQERMGTQWEDYIKRFGFLQPTGTNLLNENPGYLPDMTNVINAANTSFGQGISVTPFQMVQGYTAIANQGTMLKPNYIKKIVDGDKKTTEIGPKAVGQPISETTASQTLDLMTSVVEDKDYGTGQNFGIEGYRVSAKTGTAQIFNNKKGAYYKDRYIFSVAQIAPTEDPKYIMYVTVKLDNTVGGGEVVAEISNPVLKMALDLDTK</sequence>
<keyword evidence="6" id="KW-0677">Repeat</keyword>
<evidence type="ECO:0000256" key="6">
    <source>
        <dbReference type="ARBA" id="ARBA00022737"/>
    </source>
</evidence>
<reference evidence="18 19" key="1">
    <citation type="submission" date="2017-05" db="EMBL/GenBank/DDBJ databases">
        <title>Vagococcus spp. assemblies.</title>
        <authorList>
            <person name="Gulvik C.A."/>
        </authorList>
    </citation>
    <scope>NUCLEOTIDE SEQUENCE [LARGE SCALE GENOMIC DNA]</scope>
    <source>
        <strain evidence="18 19">CCUG 51432</strain>
    </source>
</reference>
<evidence type="ECO:0000256" key="14">
    <source>
        <dbReference type="ARBA" id="ARBA00055980"/>
    </source>
</evidence>
<evidence type="ECO:0000256" key="12">
    <source>
        <dbReference type="ARBA" id="ARBA00023306"/>
    </source>
</evidence>
<proteinExistence type="inferred from homology"/>
<evidence type="ECO:0000256" key="3">
    <source>
        <dbReference type="ARBA" id="ARBA00022475"/>
    </source>
</evidence>
<comment type="subcellular location">
    <subcellularLocation>
        <location evidence="1">Cell membrane</location>
        <topology evidence="1">Single-pass membrane protein</topology>
    </subcellularLocation>
</comment>
<dbReference type="GO" id="GO:0009252">
    <property type="term" value="P:peptidoglycan biosynthetic process"/>
    <property type="evidence" value="ECO:0007669"/>
    <property type="project" value="UniProtKB-KW"/>
</dbReference>
<dbReference type="OrthoDB" id="9804124at2"/>
<keyword evidence="9 15" id="KW-1133">Transmembrane helix</keyword>
<keyword evidence="13" id="KW-0961">Cell wall biogenesis/degradation</keyword>
<dbReference type="EMBL" id="NGKA01000006">
    <property type="protein sequence ID" value="RSU13055.1"/>
    <property type="molecule type" value="Genomic_DNA"/>
</dbReference>
<dbReference type="GO" id="GO:0008360">
    <property type="term" value="P:regulation of cell shape"/>
    <property type="evidence" value="ECO:0007669"/>
    <property type="project" value="UniProtKB-KW"/>
</dbReference>
<feature type="domain" description="Penicillin-binding protein transpeptidase" evidence="16">
    <location>
        <begin position="297"/>
        <end position="621"/>
    </location>
</feature>
<evidence type="ECO:0000256" key="7">
    <source>
        <dbReference type="ARBA" id="ARBA00022960"/>
    </source>
</evidence>
<keyword evidence="4" id="KW-0132">Cell division</keyword>
<evidence type="ECO:0000313" key="19">
    <source>
        <dbReference type="Proteomes" id="UP000287605"/>
    </source>
</evidence>
<comment type="function">
    <text evidence="14">A transpeptidase that forms peptide cross-links between adjacent glycan strands in cell wall peptidoglycan (PG). Part of the divisome machinery that synthesizes the septal cross wall. Beta-lactams inactivate the PBPs by acylating an essential serine residue in the active site of these proteins.</text>
</comment>
<accession>A0A430AYE3</accession>
<dbReference type="AlphaFoldDB" id="A0A430AYE3"/>
<dbReference type="InterPro" id="IPR012338">
    <property type="entry name" value="Beta-lactam/transpept-like"/>
</dbReference>
<dbReference type="InterPro" id="IPR005311">
    <property type="entry name" value="PBP_dimer"/>
</dbReference>
<evidence type="ECO:0000256" key="9">
    <source>
        <dbReference type="ARBA" id="ARBA00022989"/>
    </source>
</evidence>
<evidence type="ECO:0000313" key="18">
    <source>
        <dbReference type="EMBL" id="RSU13055.1"/>
    </source>
</evidence>
<keyword evidence="11" id="KW-0046">Antibiotic resistance</keyword>
<protein>
    <recommendedName>
        <fullName evidence="20">Cell division protein FtsI</fullName>
    </recommendedName>
</protein>
<evidence type="ECO:0000256" key="11">
    <source>
        <dbReference type="ARBA" id="ARBA00023251"/>
    </source>
</evidence>
<evidence type="ECO:0000256" key="1">
    <source>
        <dbReference type="ARBA" id="ARBA00004162"/>
    </source>
</evidence>
<dbReference type="FunFam" id="3.40.710.10:FF:000095">
    <property type="entry name" value="Penicillin-binding protein 2x"/>
    <property type="match status" value="1"/>
</dbReference>
<dbReference type="Gene3D" id="3.90.1310.10">
    <property type="entry name" value="Penicillin-binding protein 2a (Domain 2)"/>
    <property type="match status" value="1"/>
</dbReference>
<keyword evidence="8" id="KW-0573">Peptidoglycan synthesis</keyword>
<keyword evidence="10 15" id="KW-0472">Membrane</keyword>
<dbReference type="GO" id="GO:0005886">
    <property type="term" value="C:plasma membrane"/>
    <property type="evidence" value="ECO:0007669"/>
    <property type="project" value="UniProtKB-SubCell"/>
</dbReference>
<comment type="similarity">
    <text evidence="2">Belongs to the transpeptidase family.</text>
</comment>
<evidence type="ECO:0000256" key="2">
    <source>
        <dbReference type="ARBA" id="ARBA00007171"/>
    </source>
</evidence>
<evidence type="ECO:0000256" key="13">
    <source>
        <dbReference type="ARBA" id="ARBA00023316"/>
    </source>
</evidence>
<dbReference type="GO" id="GO:0008658">
    <property type="term" value="F:penicillin binding"/>
    <property type="evidence" value="ECO:0007669"/>
    <property type="project" value="InterPro"/>
</dbReference>
<dbReference type="InterPro" id="IPR050515">
    <property type="entry name" value="Beta-lactam/transpept"/>
</dbReference>
<evidence type="ECO:0008006" key="20">
    <source>
        <dbReference type="Google" id="ProtNLM"/>
    </source>
</evidence>
<dbReference type="InterPro" id="IPR001460">
    <property type="entry name" value="PCN-bd_Tpept"/>
</dbReference>
<feature type="transmembrane region" description="Helical" evidence="15">
    <location>
        <begin position="21"/>
        <end position="40"/>
    </location>
</feature>
<evidence type="ECO:0000256" key="4">
    <source>
        <dbReference type="ARBA" id="ARBA00022618"/>
    </source>
</evidence>
<dbReference type="SUPFAM" id="SSF56601">
    <property type="entry name" value="beta-lactamase/transpeptidase-like"/>
    <property type="match status" value="1"/>
</dbReference>
<evidence type="ECO:0000259" key="17">
    <source>
        <dbReference type="Pfam" id="PF03717"/>
    </source>
</evidence>
<evidence type="ECO:0000256" key="8">
    <source>
        <dbReference type="ARBA" id="ARBA00022984"/>
    </source>
</evidence>
<dbReference type="RefSeq" id="WP_126808075.1">
    <property type="nucleotide sequence ID" value="NZ_NGKA01000006.1"/>
</dbReference>
<dbReference type="Pfam" id="PF03717">
    <property type="entry name" value="PBP_dimer"/>
    <property type="match status" value="1"/>
</dbReference>
<keyword evidence="3" id="KW-1003">Cell membrane</keyword>
<organism evidence="18 19">
    <name type="scientific">Vagococcus elongatus</name>
    <dbReference type="NCBI Taxonomy" id="180344"/>
    <lineage>
        <taxon>Bacteria</taxon>
        <taxon>Bacillati</taxon>
        <taxon>Bacillota</taxon>
        <taxon>Bacilli</taxon>
        <taxon>Lactobacillales</taxon>
        <taxon>Enterococcaceae</taxon>
        <taxon>Vagococcus</taxon>
    </lineage>
</organism>
<dbReference type="Gene3D" id="3.40.710.10">
    <property type="entry name" value="DD-peptidase/beta-lactamase superfamily"/>
    <property type="match status" value="1"/>
</dbReference>
<dbReference type="PANTHER" id="PTHR30627:SF26">
    <property type="entry name" value="PENICILLIN-BINDING PROTEIN 2B"/>
    <property type="match status" value="1"/>
</dbReference>
<evidence type="ECO:0000256" key="15">
    <source>
        <dbReference type="SAM" id="Phobius"/>
    </source>
</evidence>
<feature type="domain" description="Penicillin-binding protein dimerisation" evidence="17">
    <location>
        <begin position="70"/>
        <end position="255"/>
    </location>
</feature>
<keyword evidence="7" id="KW-0133">Cell shape</keyword>
<dbReference type="Pfam" id="PF00905">
    <property type="entry name" value="Transpeptidase"/>
    <property type="match status" value="1"/>
</dbReference>
<dbReference type="GO" id="GO:0071555">
    <property type="term" value="P:cell wall organization"/>
    <property type="evidence" value="ECO:0007669"/>
    <property type="project" value="UniProtKB-KW"/>
</dbReference>
<dbReference type="Gene3D" id="3.30.70.2110">
    <property type="match status" value="1"/>
</dbReference>
<dbReference type="Gene3D" id="2.20.70.70">
    <property type="match status" value="1"/>
</dbReference>
<dbReference type="SUPFAM" id="SSF56519">
    <property type="entry name" value="Penicillin binding protein dimerisation domain"/>
    <property type="match status" value="1"/>
</dbReference>